<dbReference type="SMART" id="SM00636">
    <property type="entry name" value="Glyco_18"/>
    <property type="match status" value="1"/>
</dbReference>
<dbReference type="Gene3D" id="2.170.140.10">
    <property type="entry name" value="Chitin binding domain"/>
    <property type="match status" value="1"/>
</dbReference>
<keyword evidence="11" id="KW-1185">Reference proteome</keyword>
<dbReference type="Proteomes" id="UP001165740">
    <property type="component" value="Chromosome 17"/>
</dbReference>
<dbReference type="Pfam" id="PF01607">
    <property type="entry name" value="CBM_14"/>
    <property type="match status" value="1"/>
</dbReference>
<dbReference type="Gene3D" id="3.10.50.10">
    <property type="match status" value="1"/>
</dbReference>
<dbReference type="SMART" id="SM00494">
    <property type="entry name" value="ChtBD2"/>
    <property type="match status" value="1"/>
</dbReference>
<dbReference type="InterPro" id="IPR050314">
    <property type="entry name" value="Glycosyl_Hydrlase_18"/>
</dbReference>
<evidence type="ECO:0000256" key="7">
    <source>
        <dbReference type="SAM" id="MobiDB-lite"/>
    </source>
</evidence>
<evidence type="ECO:0000256" key="1">
    <source>
        <dbReference type="ARBA" id="ARBA00009121"/>
    </source>
</evidence>
<reference evidence="12" key="1">
    <citation type="submission" date="2025-08" db="UniProtKB">
        <authorList>
            <consortium name="RefSeq"/>
        </authorList>
    </citation>
    <scope>IDENTIFICATION</scope>
</reference>
<dbReference type="InterPro" id="IPR036508">
    <property type="entry name" value="Chitin-bd_dom_sf"/>
</dbReference>
<gene>
    <name evidence="12" type="primary">LOC106053424</name>
</gene>
<keyword evidence="8" id="KW-0732">Signal</keyword>
<evidence type="ECO:0000256" key="4">
    <source>
        <dbReference type="ARBA" id="ARBA00023157"/>
    </source>
</evidence>
<dbReference type="PROSITE" id="PS51910">
    <property type="entry name" value="GH18_2"/>
    <property type="match status" value="1"/>
</dbReference>
<evidence type="ECO:0000313" key="12">
    <source>
        <dbReference type="RefSeq" id="XP_055871922.1"/>
    </source>
</evidence>
<sequence length="648" mass="73303">MNTWTLLSTIVTFNFVLSFVQGKKIFCYYSSFAHTRQGIGNFLPENINPMLCTHLIFAFVEISPDGSDLVPFHRNDAGPNGMYARTLALKKVNPKLKVLLAVGGWQIGSKPFIPMIRNETTRRKWIKNVVRYVRSNGFDGFDMDWEFPATRGSPPEDKYRFTYLMKGLYEAFAEEAKESGKEKLILTLAAASGTYYIDQSYEPKKIINYIDYMLLMTYNYHGQWEKKTGHHSGLYAHYNDPKTGEKSQLYQEWSIDYWLDIGIPKEKLVVGLPTYAMTYTLVDPTKHDVHSPAAGGGKMGEFTKETGILAYYEICLNLMNKGWNSEWIDDQKVPYAYGGNQWAGYENRHSIALKSNNILKRNLAGAFVWSIEMDDFNGVCGDGPYPLLSTITNILDGTLSKSAARQSNSLPSKEVPKIIPPKSRLQPKVKNVNRNEVKSSQTSSEDEEKSGQVTTTKTPEEVTTEKKVEKNRVRWWTAPLWRKTATWKPMKASKSVGEPAAKEGHSRTNIFWRRKGLKNIQPVDSNSFKVTVVKPWHGLQWWSPLKASADSNKKHSLDFLGKSPTPEPISARPSMLAAYMGIIDARTDVCRKNGIGTFADPMSCDHFVICLSGNWLDIPPHVMACPVGTRFDANLRLCNYASHVECKN</sequence>
<dbReference type="InterPro" id="IPR002557">
    <property type="entry name" value="Chitin-bd_dom"/>
</dbReference>
<feature type="chain" id="PRO_5040796588" evidence="8">
    <location>
        <begin position="23"/>
        <end position="648"/>
    </location>
</feature>
<evidence type="ECO:0000256" key="6">
    <source>
        <dbReference type="RuleBase" id="RU000489"/>
    </source>
</evidence>
<comment type="similarity">
    <text evidence="1">Belongs to the glycosyl hydrolase 18 family. Chitinase class II subfamily.</text>
</comment>
<keyword evidence="4" id="KW-1015">Disulfide bond</keyword>
<protein>
    <submittedName>
        <fullName evidence="12">Chitotriosidase-1-like</fullName>
    </submittedName>
</protein>
<dbReference type="SUPFAM" id="SSF54556">
    <property type="entry name" value="Chitinase insertion domain"/>
    <property type="match status" value="1"/>
</dbReference>
<dbReference type="PROSITE" id="PS01095">
    <property type="entry name" value="GH18_1"/>
    <property type="match status" value="1"/>
</dbReference>
<dbReference type="PROSITE" id="PS50940">
    <property type="entry name" value="CHIT_BIND_II"/>
    <property type="match status" value="1"/>
</dbReference>
<name>A0A9W2ZAD4_BIOGL</name>
<feature type="domain" description="GH18" evidence="10">
    <location>
        <begin position="23"/>
        <end position="398"/>
    </location>
</feature>
<dbReference type="GeneID" id="106053424"/>
<dbReference type="GO" id="GO:0005975">
    <property type="term" value="P:carbohydrate metabolic process"/>
    <property type="evidence" value="ECO:0007669"/>
    <property type="project" value="InterPro"/>
</dbReference>
<keyword evidence="2" id="KW-0147">Chitin-binding</keyword>
<accession>A0A9W2ZAD4</accession>
<dbReference type="FunFam" id="3.10.50.10:FF:000001">
    <property type="entry name" value="Chitinase 3-like 1"/>
    <property type="match status" value="1"/>
</dbReference>
<dbReference type="GO" id="GO:0005576">
    <property type="term" value="C:extracellular region"/>
    <property type="evidence" value="ECO:0007669"/>
    <property type="project" value="InterPro"/>
</dbReference>
<evidence type="ECO:0000313" key="11">
    <source>
        <dbReference type="Proteomes" id="UP001165740"/>
    </source>
</evidence>
<dbReference type="InterPro" id="IPR011583">
    <property type="entry name" value="Chitinase_II/V-like_cat"/>
</dbReference>
<keyword evidence="3 6" id="KW-0378">Hydrolase</keyword>
<dbReference type="AlphaFoldDB" id="A0A9W2ZAD4"/>
<dbReference type="InterPro" id="IPR017853">
    <property type="entry name" value="GH"/>
</dbReference>
<evidence type="ECO:0000256" key="5">
    <source>
        <dbReference type="ARBA" id="ARBA00023295"/>
    </source>
</evidence>
<organism evidence="11 12">
    <name type="scientific">Biomphalaria glabrata</name>
    <name type="common">Bloodfluke planorb</name>
    <name type="synonym">Freshwater snail</name>
    <dbReference type="NCBI Taxonomy" id="6526"/>
    <lineage>
        <taxon>Eukaryota</taxon>
        <taxon>Metazoa</taxon>
        <taxon>Spiralia</taxon>
        <taxon>Lophotrochozoa</taxon>
        <taxon>Mollusca</taxon>
        <taxon>Gastropoda</taxon>
        <taxon>Heterobranchia</taxon>
        <taxon>Euthyneura</taxon>
        <taxon>Panpulmonata</taxon>
        <taxon>Hygrophila</taxon>
        <taxon>Lymnaeoidea</taxon>
        <taxon>Planorbidae</taxon>
        <taxon>Biomphalaria</taxon>
    </lineage>
</organism>
<feature type="domain" description="Chitin-binding type-2" evidence="9">
    <location>
        <begin position="587"/>
        <end position="648"/>
    </location>
</feature>
<evidence type="ECO:0000259" key="10">
    <source>
        <dbReference type="PROSITE" id="PS51910"/>
    </source>
</evidence>
<dbReference type="PANTHER" id="PTHR11177:SF317">
    <property type="entry name" value="CHITINASE 12-RELATED"/>
    <property type="match status" value="1"/>
</dbReference>
<dbReference type="Gene3D" id="3.20.20.80">
    <property type="entry name" value="Glycosidases"/>
    <property type="match status" value="1"/>
</dbReference>
<dbReference type="InterPro" id="IPR001223">
    <property type="entry name" value="Glyco_hydro18_cat"/>
</dbReference>
<dbReference type="OMA" id="ASHVECK"/>
<dbReference type="InterPro" id="IPR029070">
    <property type="entry name" value="Chitinase_insertion_sf"/>
</dbReference>
<dbReference type="SUPFAM" id="SSF57625">
    <property type="entry name" value="Invertebrate chitin-binding proteins"/>
    <property type="match status" value="1"/>
</dbReference>
<dbReference type="PANTHER" id="PTHR11177">
    <property type="entry name" value="CHITINASE"/>
    <property type="match status" value="1"/>
</dbReference>
<dbReference type="RefSeq" id="XP_055871922.1">
    <property type="nucleotide sequence ID" value="XM_056015947.1"/>
</dbReference>
<dbReference type="SUPFAM" id="SSF51445">
    <property type="entry name" value="(Trans)glycosidases"/>
    <property type="match status" value="1"/>
</dbReference>
<dbReference type="GO" id="GO:0008061">
    <property type="term" value="F:chitin binding"/>
    <property type="evidence" value="ECO:0007669"/>
    <property type="project" value="UniProtKB-KW"/>
</dbReference>
<evidence type="ECO:0000259" key="9">
    <source>
        <dbReference type="PROSITE" id="PS50940"/>
    </source>
</evidence>
<evidence type="ECO:0000256" key="2">
    <source>
        <dbReference type="ARBA" id="ARBA00022669"/>
    </source>
</evidence>
<dbReference type="GO" id="GO:0006032">
    <property type="term" value="P:chitin catabolic process"/>
    <property type="evidence" value="ECO:0007669"/>
    <property type="project" value="TreeGrafter"/>
</dbReference>
<dbReference type="GO" id="GO:0004568">
    <property type="term" value="F:chitinase activity"/>
    <property type="evidence" value="ECO:0007669"/>
    <property type="project" value="TreeGrafter"/>
</dbReference>
<evidence type="ECO:0000256" key="3">
    <source>
        <dbReference type="ARBA" id="ARBA00022801"/>
    </source>
</evidence>
<proteinExistence type="inferred from homology"/>
<dbReference type="Pfam" id="PF00704">
    <property type="entry name" value="Glyco_hydro_18"/>
    <property type="match status" value="1"/>
</dbReference>
<feature type="compositionally biased region" description="Polar residues" evidence="7">
    <location>
        <begin position="432"/>
        <end position="443"/>
    </location>
</feature>
<evidence type="ECO:0000256" key="8">
    <source>
        <dbReference type="SAM" id="SignalP"/>
    </source>
</evidence>
<dbReference type="InterPro" id="IPR001579">
    <property type="entry name" value="Glyco_hydro_18_chit_AS"/>
</dbReference>
<feature type="signal peptide" evidence="8">
    <location>
        <begin position="1"/>
        <end position="22"/>
    </location>
</feature>
<feature type="region of interest" description="Disordered" evidence="7">
    <location>
        <begin position="405"/>
        <end position="466"/>
    </location>
</feature>
<keyword evidence="5 6" id="KW-0326">Glycosidase</keyword>
<dbReference type="CDD" id="cd02872">
    <property type="entry name" value="GH18_chitolectin_chitotriosidase"/>
    <property type="match status" value="1"/>
</dbReference>
<dbReference type="OrthoDB" id="6130020at2759"/>